<keyword evidence="3" id="KW-0238">DNA-binding</keyword>
<feature type="compositionally biased region" description="Polar residues" evidence="6">
    <location>
        <begin position="65"/>
        <end position="78"/>
    </location>
</feature>
<organism evidence="7 8">
    <name type="scientific">Aspergillus tanneri</name>
    <dbReference type="NCBI Taxonomy" id="1220188"/>
    <lineage>
        <taxon>Eukaryota</taxon>
        <taxon>Fungi</taxon>
        <taxon>Dikarya</taxon>
        <taxon>Ascomycota</taxon>
        <taxon>Pezizomycotina</taxon>
        <taxon>Eurotiomycetes</taxon>
        <taxon>Eurotiomycetidae</taxon>
        <taxon>Eurotiales</taxon>
        <taxon>Aspergillaceae</taxon>
        <taxon>Aspergillus</taxon>
        <taxon>Aspergillus subgen. Circumdati</taxon>
    </lineage>
</organism>
<evidence type="ECO:0000313" key="8">
    <source>
        <dbReference type="Proteomes" id="UP000308092"/>
    </source>
</evidence>
<dbReference type="InterPro" id="IPR021858">
    <property type="entry name" value="Fun_TF"/>
</dbReference>
<dbReference type="PANTHER" id="PTHR37534">
    <property type="entry name" value="TRANSCRIPTIONAL ACTIVATOR PROTEIN UGA3"/>
    <property type="match status" value="1"/>
</dbReference>
<dbReference type="GO" id="GO:0000981">
    <property type="term" value="F:DNA-binding transcription factor activity, RNA polymerase II-specific"/>
    <property type="evidence" value="ECO:0007669"/>
    <property type="project" value="InterPro"/>
</dbReference>
<evidence type="ECO:0000256" key="1">
    <source>
        <dbReference type="ARBA" id="ARBA00004123"/>
    </source>
</evidence>
<keyword evidence="2" id="KW-0805">Transcription regulation</keyword>
<dbReference type="PANTHER" id="PTHR37534:SF40">
    <property type="entry name" value="ZN(2)-C6 FUNGAL-TYPE DOMAIN-CONTAINING PROTEIN"/>
    <property type="match status" value="1"/>
</dbReference>
<keyword evidence="4" id="KW-0804">Transcription</keyword>
<dbReference type="GO" id="GO:0000976">
    <property type="term" value="F:transcription cis-regulatory region binding"/>
    <property type="evidence" value="ECO:0007669"/>
    <property type="project" value="TreeGrafter"/>
</dbReference>
<dbReference type="EMBL" id="SOSA01000157">
    <property type="protein sequence ID" value="THC95430.1"/>
    <property type="molecule type" value="Genomic_DNA"/>
</dbReference>
<reference evidence="7 8" key="1">
    <citation type="submission" date="2019-03" db="EMBL/GenBank/DDBJ databases">
        <title>The genome sequence of a newly discovered highly antifungal drug resistant Aspergillus species, Aspergillus tanneri NIH 1004.</title>
        <authorList>
            <person name="Mounaud S."/>
            <person name="Singh I."/>
            <person name="Joardar V."/>
            <person name="Pakala S."/>
            <person name="Pakala S."/>
            <person name="Venepally P."/>
            <person name="Hoover J."/>
            <person name="Nierman W."/>
            <person name="Chung J."/>
            <person name="Losada L."/>
        </authorList>
    </citation>
    <scope>NUCLEOTIDE SEQUENCE [LARGE SCALE GENOMIC DNA]</scope>
    <source>
        <strain evidence="7 8">NIH1004</strain>
    </source>
</reference>
<dbReference type="GO" id="GO:0008270">
    <property type="term" value="F:zinc ion binding"/>
    <property type="evidence" value="ECO:0007669"/>
    <property type="project" value="InterPro"/>
</dbReference>
<dbReference type="AlphaFoldDB" id="A0A4S3JJE9"/>
<dbReference type="GO" id="GO:0005634">
    <property type="term" value="C:nucleus"/>
    <property type="evidence" value="ECO:0007669"/>
    <property type="project" value="UniProtKB-SubCell"/>
</dbReference>
<evidence type="ECO:0000256" key="6">
    <source>
        <dbReference type="SAM" id="MobiDB-lite"/>
    </source>
</evidence>
<dbReference type="VEuPathDB" id="FungiDB:EYZ11_005072"/>
<gene>
    <name evidence="7" type="ORF">EYZ11_005072</name>
</gene>
<keyword evidence="5" id="KW-0539">Nucleus</keyword>
<feature type="region of interest" description="Disordered" evidence="6">
    <location>
        <begin position="57"/>
        <end position="90"/>
    </location>
</feature>
<protein>
    <recommendedName>
        <fullName evidence="9">Zn(2)-C6 fungal-type domain-containing protein</fullName>
    </recommendedName>
</protein>
<evidence type="ECO:0000256" key="4">
    <source>
        <dbReference type="ARBA" id="ARBA00023163"/>
    </source>
</evidence>
<dbReference type="CDD" id="cd00067">
    <property type="entry name" value="GAL4"/>
    <property type="match status" value="1"/>
</dbReference>
<accession>A0A4S3JJE9</accession>
<evidence type="ECO:0000313" key="7">
    <source>
        <dbReference type="EMBL" id="THC95430.1"/>
    </source>
</evidence>
<evidence type="ECO:0000256" key="2">
    <source>
        <dbReference type="ARBA" id="ARBA00023015"/>
    </source>
</evidence>
<dbReference type="GO" id="GO:0045944">
    <property type="term" value="P:positive regulation of transcription by RNA polymerase II"/>
    <property type="evidence" value="ECO:0007669"/>
    <property type="project" value="TreeGrafter"/>
</dbReference>
<dbReference type="STRING" id="1220188.A0A4S3JJE9"/>
<proteinExistence type="predicted"/>
<keyword evidence="8" id="KW-1185">Reference proteome</keyword>
<dbReference type="InterPro" id="IPR001138">
    <property type="entry name" value="Zn2Cys6_DnaBD"/>
</dbReference>
<name>A0A4S3JJE9_9EURO</name>
<evidence type="ECO:0000256" key="3">
    <source>
        <dbReference type="ARBA" id="ARBA00023125"/>
    </source>
</evidence>
<dbReference type="Pfam" id="PF11951">
    <property type="entry name" value="Fungal_trans_2"/>
    <property type="match status" value="1"/>
</dbReference>
<comment type="caution">
    <text evidence="7">The sequence shown here is derived from an EMBL/GenBank/DDBJ whole genome shotgun (WGS) entry which is preliminary data.</text>
</comment>
<evidence type="ECO:0000256" key="5">
    <source>
        <dbReference type="ARBA" id="ARBA00023242"/>
    </source>
</evidence>
<evidence type="ECO:0008006" key="9">
    <source>
        <dbReference type="Google" id="ProtNLM"/>
    </source>
</evidence>
<sequence length="585" mass="65796">MASIVNDHVFPLLDLDLPLDITAADIAPEIPAPETNQDSASVPETPLVDANLREAGLCEDDDAPTPNSASTSRTPGSDTNRRSDTLVRKSRSRRVRTGCLTCRERHLKCDEALHRLLSTQPGGGVSHAESMNCSPNGHAHLIPHQVLDRDPEEAFLMRAFVDEVAPWMDSTDEMKHFTEILPFYTLSEPMLQKAFMACGARHVFHVNPSYGEEKASYFYDLATQSLLSHLRDPDRDSALCATVAVILNTYELMCSKLMLAPHGMNHTAGARALIKECRWDATSQGLGGACFWLNISMELLNCVHFNWALAWDPDTWGVDTNMEQDQTDKTNVAGSEEMWTHRMVYICAKIANFRSSVSHVHGVEHSPMQIQKQYRDWCVYNEWCDHWAKAVPRSMVPLSYLQPWQTNSKSVFPEIWLIKRSAIVAQLFYHTARILLTKVNPVESEFSPEMQSMQQSHVHDICGIVVHIKDGGISSLCIRFLAVAAACLSTRDAQEEILGTVDRIIRETGCRAEHIKDELQEAWGWTSVHHEVDTLFNDQAFNPDPSSTLLKMPPVVVNPLMAFADFSLENYPYQGYYVAPNQFSH</sequence>
<dbReference type="Proteomes" id="UP000308092">
    <property type="component" value="Unassembled WGS sequence"/>
</dbReference>
<dbReference type="InterPro" id="IPR036864">
    <property type="entry name" value="Zn2-C6_fun-type_DNA-bd_sf"/>
</dbReference>
<comment type="subcellular location">
    <subcellularLocation>
        <location evidence="1">Nucleus</location>
    </subcellularLocation>
</comment>
<dbReference type="SUPFAM" id="SSF57701">
    <property type="entry name" value="Zn2/Cys6 DNA-binding domain"/>
    <property type="match status" value="1"/>
</dbReference>